<dbReference type="InterPro" id="IPR045635">
    <property type="entry name" value="DUF6412"/>
</dbReference>
<comment type="caution">
    <text evidence="2">The sequence shown here is derived from an EMBL/GenBank/DDBJ whole genome shotgun (WGS) entry which is preliminary data.</text>
</comment>
<dbReference type="EMBL" id="BSTI01000037">
    <property type="protein sequence ID" value="GLY71464.1"/>
    <property type="molecule type" value="Genomic_DNA"/>
</dbReference>
<sequence length="87" mass="9136">MPVGLWAIVLALGMVPGELIANPAGMLVMASVLAAGLVVIVAARIEPPTSPVRILALALRERSRRTAFLPLRDPDAPGRSRPRAPGH</sequence>
<proteinExistence type="predicted"/>
<reference evidence="2" key="1">
    <citation type="submission" date="2023-03" db="EMBL/GenBank/DDBJ databases">
        <title>Amycolatopsis taiwanensis NBRC 103393.</title>
        <authorList>
            <person name="Ichikawa N."/>
            <person name="Sato H."/>
            <person name="Tonouchi N."/>
        </authorList>
    </citation>
    <scope>NUCLEOTIDE SEQUENCE</scope>
    <source>
        <strain evidence="2">NBRC 103393</strain>
    </source>
</reference>
<evidence type="ECO:0000313" key="3">
    <source>
        <dbReference type="Proteomes" id="UP001165136"/>
    </source>
</evidence>
<protein>
    <submittedName>
        <fullName evidence="2">Uncharacterized protein</fullName>
    </submittedName>
</protein>
<keyword evidence="1" id="KW-0812">Transmembrane</keyword>
<feature type="transmembrane region" description="Helical" evidence="1">
    <location>
        <begin position="27"/>
        <end position="45"/>
    </location>
</feature>
<accession>A0A9W6R8T6</accession>
<keyword evidence="1" id="KW-0472">Membrane</keyword>
<name>A0A9W6R8T6_9PSEU</name>
<keyword evidence="3" id="KW-1185">Reference proteome</keyword>
<keyword evidence="1" id="KW-1133">Transmembrane helix</keyword>
<organism evidence="2 3">
    <name type="scientific">Amycolatopsis taiwanensis</name>
    <dbReference type="NCBI Taxonomy" id="342230"/>
    <lineage>
        <taxon>Bacteria</taxon>
        <taxon>Bacillati</taxon>
        <taxon>Actinomycetota</taxon>
        <taxon>Actinomycetes</taxon>
        <taxon>Pseudonocardiales</taxon>
        <taxon>Pseudonocardiaceae</taxon>
        <taxon>Amycolatopsis</taxon>
    </lineage>
</organism>
<dbReference type="AlphaFoldDB" id="A0A9W6R8T6"/>
<dbReference type="Pfam" id="PF19950">
    <property type="entry name" value="DUF6412"/>
    <property type="match status" value="1"/>
</dbReference>
<evidence type="ECO:0000313" key="2">
    <source>
        <dbReference type="EMBL" id="GLY71464.1"/>
    </source>
</evidence>
<gene>
    <name evidence="2" type="ORF">Atai01_80830</name>
</gene>
<evidence type="ECO:0000256" key="1">
    <source>
        <dbReference type="SAM" id="Phobius"/>
    </source>
</evidence>
<dbReference type="Proteomes" id="UP001165136">
    <property type="component" value="Unassembled WGS sequence"/>
</dbReference>
<dbReference type="RefSeq" id="WP_285491277.1">
    <property type="nucleotide sequence ID" value="NZ_BSTI01000037.1"/>
</dbReference>